<accession>A0A0A9EYM4</accession>
<dbReference type="EMBL" id="GBRH01196803">
    <property type="protein sequence ID" value="JAE01093.1"/>
    <property type="molecule type" value="Transcribed_RNA"/>
</dbReference>
<protein>
    <submittedName>
        <fullName evidence="1">Uncharacterized protein</fullName>
    </submittedName>
</protein>
<organism evidence="1">
    <name type="scientific">Arundo donax</name>
    <name type="common">Giant reed</name>
    <name type="synonym">Donax arundinaceus</name>
    <dbReference type="NCBI Taxonomy" id="35708"/>
    <lineage>
        <taxon>Eukaryota</taxon>
        <taxon>Viridiplantae</taxon>
        <taxon>Streptophyta</taxon>
        <taxon>Embryophyta</taxon>
        <taxon>Tracheophyta</taxon>
        <taxon>Spermatophyta</taxon>
        <taxon>Magnoliopsida</taxon>
        <taxon>Liliopsida</taxon>
        <taxon>Poales</taxon>
        <taxon>Poaceae</taxon>
        <taxon>PACMAD clade</taxon>
        <taxon>Arundinoideae</taxon>
        <taxon>Arundineae</taxon>
        <taxon>Arundo</taxon>
    </lineage>
</organism>
<name>A0A0A9EYM4_ARUDO</name>
<evidence type="ECO:0000313" key="1">
    <source>
        <dbReference type="EMBL" id="JAE01093.1"/>
    </source>
</evidence>
<reference evidence="1" key="1">
    <citation type="submission" date="2014-09" db="EMBL/GenBank/DDBJ databases">
        <authorList>
            <person name="Magalhaes I.L.F."/>
            <person name="Oliveira U."/>
            <person name="Santos F.R."/>
            <person name="Vidigal T.H.D.A."/>
            <person name="Brescovit A.D."/>
            <person name="Santos A.J."/>
        </authorList>
    </citation>
    <scope>NUCLEOTIDE SEQUENCE</scope>
    <source>
        <tissue evidence="1">Shoot tissue taken approximately 20 cm above the soil surface</tissue>
    </source>
</reference>
<reference evidence="1" key="2">
    <citation type="journal article" date="2015" name="Data Brief">
        <title>Shoot transcriptome of the giant reed, Arundo donax.</title>
        <authorList>
            <person name="Barrero R.A."/>
            <person name="Guerrero F.D."/>
            <person name="Moolhuijzen P."/>
            <person name="Goolsby J.A."/>
            <person name="Tidwell J."/>
            <person name="Bellgard S.E."/>
            <person name="Bellgard M.I."/>
        </authorList>
    </citation>
    <scope>NUCLEOTIDE SEQUENCE</scope>
    <source>
        <tissue evidence="1">Shoot tissue taken approximately 20 cm above the soil surface</tissue>
    </source>
</reference>
<sequence>MSACAEGFCIVR</sequence>
<proteinExistence type="predicted"/>